<comment type="caution">
    <text evidence="13">The sequence shown here is derived from an EMBL/GenBank/DDBJ whole genome shotgun (WGS) entry which is preliminary data.</text>
</comment>
<dbReference type="AlphaFoldDB" id="A0A4R6RH82"/>
<dbReference type="Gene3D" id="3.40.50.620">
    <property type="entry name" value="HUPs"/>
    <property type="match status" value="1"/>
</dbReference>
<evidence type="ECO:0000259" key="12">
    <source>
        <dbReference type="Pfam" id="PF01467"/>
    </source>
</evidence>
<evidence type="ECO:0000256" key="6">
    <source>
        <dbReference type="ARBA" id="ARBA00022695"/>
    </source>
</evidence>
<comment type="pathway">
    <text evidence="2 11">Cofactor biosynthesis; NAD(+) biosynthesis; deamido-NAD(+) from nicotinate D-ribonucleotide: step 1/1.</text>
</comment>
<evidence type="ECO:0000256" key="10">
    <source>
        <dbReference type="ARBA" id="ARBA00048721"/>
    </source>
</evidence>
<dbReference type="SUPFAM" id="SSF52374">
    <property type="entry name" value="Nucleotidylyl transferase"/>
    <property type="match status" value="1"/>
</dbReference>
<dbReference type="Pfam" id="PF01467">
    <property type="entry name" value="CTP_transf_like"/>
    <property type="match status" value="1"/>
</dbReference>
<dbReference type="CDD" id="cd02165">
    <property type="entry name" value="NMNAT"/>
    <property type="match status" value="1"/>
</dbReference>
<keyword evidence="4 11" id="KW-0662">Pyridine nucleotide biosynthesis</keyword>
<dbReference type="Proteomes" id="UP000294593">
    <property type="component" value="Unassembled WGS sequence"/>
</dbReference>
<keyword evidence="9 11" id="KW-0520">NAD</keyword>
<dbReference type="EMBL" id="SNXW01000002">
    <property type="protein sequence ID" value="TDP85672.1"/>
    <property type="molecule type" value="Genomic_DNA"/>
</dbReference>
<evidence type="ECO:0000256" key="1">
    <source>
        <dbReference type="ARBA" id="ARBA00002324"/>
    </source>
</evidence>
<comment type="catalytic activity">
    <reaction evidence="10 11">
        <text>nicotinate beta-D-ribonucleotide + ATP + H(+) = deamido-NAD(+) + diphosphate</text>
        <dbReference type="Rhea" id="RHEA:22860"/>
        <dbReference type="ChEBI" id="CHEBI:15378"/>
        <dbReference type="ChEBI" id="CHEBI:30616"/>
        <dbReference type="ChEBI" id="CHEBI:33019"/>
        <dbReference type="ChEBI" id="CHEBI:57502"/>
        <dbReference type="ChEBI" id="CHEBI:58437"/>
        <dbReference type="EC" id="2.7.7.18"/>
    </reaction>
</comment>
<evidence type="ECO:0000256" key="9">
    <source>
        <dbReference type="ARBA" id="ARBA00023027"/>
    </source>
</evidence>
<gene>
    <name evidence="11" type="primary">nadD</name>
    <name evidence="13" type="ORF">EV672_10221</name>
</gene>
<keyword evidence="5 11" id="KW-0808">Transferase</keyword>
<dbReference type="PANTHER" id="PTHR39321">
    <property type="entry name" value="NICOTINATE-NUCLEOTIDE ADENYLYLTRANSFERASE-RELATED"/>
    <property type="match status" value="1"/>
</dbReference>
<keyword evidence="6 11" id="KW-0548">Nucleotidyltransferase</keyword>
<reference evidence="13 14" key="1">
    <citation type="submission" date="2019-03" db="EMBL/GenBank/DDBJ databases">
        <title>Genomic Encyclopedia of Type Strains, Phase IV (KMG-IV): sequencing the most valuable type-strain genomes for metagenomic binning, comparative biology and taxonomic classification.</title>
        <authorList>
            <person name="Goeker M."/>
        </authorList>
    </citation>
    <scope>NUCLEOTIDE SEQUENCE [LARGE SCALE GENOMIC DNA]</scope>
    <source>
        <strain evidence="13 14">DSM 11901</strain>
    </source>
</reference>
<dbReference type="NCBIfam" id="TIGR00125">
    <property type="entry name" value="cyt_tran_rel"/>
    <property type="match status" value="1"/>
</dbReference>
<dbReference type="PANTHER" id="PTHR39321:SF3">
    <property type="entry name" value="PHOSPHOPANTETHEINE ADENYLYLTRANSFERASE"/>
    <property type="match status" value="1"/>
</dbReference>
<dbReference type="InterPro" id="IPR005248">
    <property type="entry name" value="NadD/NMNAT"/>
</dbReference>
<protein>
    <recommendedName>
        <fullName evidence="11">Probable nicotinate-nucleotide adenylyltransferase</fullName>
        <ecNumber evidence="11">2.7.7.18</ecNumber>
    </recommendedName>
    <alternativeName>
        <fullName evidence="11">Deamido-NAD(+) diphosphorylase</fullName>
    </alternativeName>
    <alternativeName>
        <fullName evidence="11">Deamido-NAD(+) pyrophosphorylase</fullName>
    </alternativeName>
    <alternativeName>
        <fullName evidence="11">Nicotinate mononucleotide adenylyltransferase</fullName>
        <shortName evidence="11">NaMN adenylyltransferase</shortName>
    </alternativeName>
</protein>
<dbReference type="EC" id="2.7.7.18" evidence="11"/>
<comment type="similarity">
    <text evidence="3 11">Belongs to the NadD family.</text>
</comment>
<dbReference type="HAMAP" id="MF_00244">
    <property type="entry name" value="NaMN_adenylyltr"/>
    <property type="match status" value="1"/>
</dbReference>
<dbReference type="UniPathway" id="UPA00253">
    <property type="reaction ID" value="UER00332"/>
</dbReference>
<feature type="domain" description="Cytidyltransferase-like" evidence="12">
    <location>
        <begin position="30"/>
        <end position="193"/>
    </location>
</feature>
<evidence type="ECO:0000313" key="14">
    <source>
        <dbReference type="Proteomes" id="UP000294593"/>
    </source>
</evidence>
<evidence type="ECO:0000256" key="7">
    <source>
        <dbReference type="ARBA" id="ARBA00022741"/>
    </source>
</evidence>
<keyword evidence="8 11" id="KW-0067">ATP-binding</keyword>
<evidence type="ECO:0000256" key="3">
    <source>
        <dbReference type="ARBA" id="ARBA00009014"/>
    </source>
</evidence>
<sequence>MGLSGLPSSPTSSTRSQTEADAAQVLRIGLMGGSFDPVHSAHVALAASALAHLQLDEVRWIPVGQAWQKARRLAPAADRVAMVQAAIAHEPRFVLDLTEVLRDGPSFTLDTVRALQAARPEVREWVLIIGLDQYLNLPTWQGWQELLQRVTLAVATREPFEPVPPEALRSHPHRMVHLPMAPQAVSSTEVRERLALGESPESLAPELISVSVARYIANHQLYASGAPL</sequence>
<dbReference type="NCBIfam" id="TIGR00482">
    <property type="entry name" value="nicotinate (nicotinamide) nucleotide adenylyltransferase"/>
    <property type="match status" value="1"/>
</dbReference>
<proteinExistence type="inferred from homology"/>
<evidence type="ECO:0000256" key="5">
    <source>
        <dbReference type="ARBA" id="ARBA00022679"/>
    </source>
</evidence>
<keyword evidence="7 11" id="KW-0547">Nucleotide-binding</keyword>
<evidence type="ECO:0000313" key="13">
    <source>
        <dbReference type="EMBL" id="TDP85672.1"/>
    </source>
</evidence>
<name>A0A4R6RH82_9BURK</name>
<accession>A0A4R6RH82</accession>
<evidence type="ECO:0000256" key="11">
    <source>
        <dbReference type="HAMAP-Rule" id="MF_00244"/>
    </source>
</evidence>
<comment type="function">
    <text evidence="1 11">Catalyzes the reversible adenylation of nicotinate mononucleotide (NaMN) to nicotinic acid adenine dinucleotide (NaAD).</text>
</comment>
<dbReference type="GO" id="GO:0009435">
    <property type="term" value="P:NAD+ biosynthetic process"/>
    <property type="evidence" value="ECO:0007669"/>
    <property type="project" value="UniProtKB-UniRule"/>
</dbReference>
<organism evidence="13 14">
    <name type="scientific">Aquabacterium commune</name>
    <dbReference type="NCBI Taxonomy" id="70586"/>
    <lineage>
        <taxon>Bacteria</taxon>
        <taxon>Pseudomonadati</taxon>
        <taxon>Pseudomonadota</taxon>
        <taxon>Betaproteobacteria</taxon>
        <taxon>Burkholderiales</taxon>
        <taxon>Aquabacterium</taxon>
    </lineage>
</organism>
<evidence type="ECO:0000256" key="2">
    <source>
        <dbReference type="ARBA" id="ARBA00005019"/>
    </source>
</evidence>
<dbReference type="GO" id="GO:0005524">
    <property type="term" value="F:ATP binding"/>
    <property type="evidence" value="ECO:0007669"/>
    <property type="project" value="UniProtKB-KW"/>
</dbReference>
<dbReference type="InterPro" id="IPR014729">
    <property type="entry name" value="Rossmann-like_a/b/a_fold"/>
</dbReference>
<evidence type="ECO:0000256" key="4">
    <source>
        <dbReference type="ARBA" id="ARBA00022642"/>
    </source>
</evidence>
<dbReference type="InterPro" id="IPR004821">
    <property type="entry name" value="Cyt_trans-like"/>
</dbReference>
<evidence type="ECO:0000256" key="8">
    <source>
        <dbReference type="ARBA" id="ARBA00022840"/>
    </source>
</evidence>
<keyword evidence="14" id="KW-1185">Reference proteome</keyword>
<dbReference type="GO" id="GO:0004515">
    <property type="term" value="F:nicotinate-nucleotide adenylyltransferase activity"/>
    <property type="evidence" value="ECO:0007669"/>
    <property type="project" value="UniProtKB-UniRule"/>
</dbReference>